<accession>A0A2W5DR82</accession>
<evidence type="ECO:0000313" key="4">
    <source>
        <dbReference type="Proteomes" id="UP000249633"/>
    </source>
</evidence>
<reference evidence="3 4" key="1">
    <citation type="submission" date="2017-08" db="EMBL/GenBank/DDBJ databases">
        <title>Infants hospitalized years apart are colonized by the same room-sourced microbial strains.</title>
        <authorList>
            <person name="Brooks B."/>
            <person name="Olm M.R."/>
            <person name="Firek B.A."/>
            <person name="Baker R."/>
            <person name="Thomas B.C."/>
            <person name="Morowitz M.J."/>
            <person name="Banfield J.F."/>
        </authorList>
    </citation>
    <scope>NUCLEOTIDE SEQUENCE [LARGE SCALE GENOMIC DNA]</scope>
    <source>
        <strain evidence="3">S2_012_000_R2_81</strain>
    </source>
</reference>
<evidence type="ECO:0000259" key="2">
    <source>
        <dbReference type="PROSITE" id="PS50851"/>
    </source>
</evidence>
<feature type="region of interest" description="Disordered" evidence="1">
    <location>
        <begin position="170"/>
        <end position="190"/>
    </location>
</feature>
<feature type="domain" description="CheW-like" evidence="2">
    <location>
        <begin position="9"/>
        <end position="162"/>
    </location>
</feature>
<dbReference type="GO" id="GO:0006935">
    <property type="term" value="P:chemotaxis"/>
    <property type="evidence" value="ECO:0007669"/>
    <property type="project" value="InterPro"/>
</dbReference>
<comment type="caution">
    <text evidence="3">The sequence shown here is derived from an EMBL/GenBank/DDBJ whole genome shotgun (WGS) entry which is preliminary data.</text>
</comment>
<dbReference type="InterPro" id="IPR036061">
    <property type="entry name" value="CheW-like_dom_sf"/>
</dbReference>
<evidence type="ECO:0000313" key="3">
    <source>
        <dbReference type="EMBL" id="PZP31657.1"/>
    </source>
</evidence>
<sequence>MSAGLPATVSQWVVARLGRITLAVDARWVEGAQHASAPLTELPRRRGPLAGLLPTVLGLVPVVDLARWVRMKPADAAAQAAPDNPAEGRPEPYYLLLREGEQRLGVRVDALLGVRHLGPECLQRVHQQDDEEELFDAVLMPGDDDTPLCVLEPQRAMQLLSVWMDAADRGNVSTSPSSNASTGTAAAASAGAGTEPAVPLALLRVGGRAIAVESACVAELFSMPALSTRLPGGRASIGFAPWRGRTLPVLDPAWLLQLDEPVDGAPLALVLRDAQDRHLLLPVDELVGTCTMPAELTPPAADAPAWRGRRWNREGELVEQLCARTLLELLPEASLAQPGAGAAAQRPQNTNTLPHMLLHAGRPFAVPATDLLAVVEAPANDLAVLSWRDRQLPVRALPGADQGRLLAVVDSGDGCTALRIDRLLGLLPAHAAERSPLPGRPGAYMLSTAAPRASYVVRSGRELALDSVPVG</sequence>
<dbReference type="Pfam" id="PF01584">
    <property type="entry name" value="CheW"/>
    <property type="match status" value="2"/>
</dbReference>
<protein>
    <recommendedName>
        <fullName evidence="2">CheW-like domain-containing protein</fullName>
    </recommendedName>
</protein>
<dbReference type="SUPFAM" id="SSF50341">
    <property type="entry name" value="CheW-like"/>
    <property type="match status" value="2"/>
</dbReference>
<dbReference type="SMART" id="SM00260">
    <property type="entry name" value="CheW"/>
    <property type="match status" value="1"/>
</dbReference>
<organism evidence="3 4">
    <name type="scientific">Roseateles depolymerans</name>
    <dbReference type="NCBI Taxonomy" id="76731"/>
    <lineage>
        <taxon>Bacteria</taxon>
        <taxon>Pseudomonadati</taxon>
        <taxon>Pseudomonadota</taxon>
        <taxon>Betaproteobacteria</taxon>
        <taxon>Burkholderiales</taxon>
        <taxon>Sphaerotilaceae</taxon>
        <taxon>Roseateles</taxon>
    </lineage>
</organism>
<evidence type="ECO:0000256" key="1">
    <source>
        <dbReference type="SAM" id="MobiDB-lite"/>
    </source>
</evidence>
<dbReference type="GO" id="GO:0007165">
    <property type="term" value="P:signal transduction"/>
    <property type="evidence" value="ECO:0007669"/>
    <property type="project" value="InterPro"/>
</dbReference>
<dbReference type="AlphaFoldDB" id="A0A2W5DR82"/>
<proteinExistence type="predicted"/>
<dbReference type="InterPro" id="IPR002545">
    <property type="entry name" value="CheW-lke_dom"/>
</dbReference>
<dbReference type="EMBL" id="QFOD01000010">
    <property type="protein sequence ID" value="PZP31657.1"/>
    <property type="molecule type" value="Genomic_DNA"/>
</dbReference>
<dbReference type="Proteomes" id="UP000249633">
    <property type="component" value="Unassembled WGS sequence"/>
</dbReference>
<dbReference type="PROSITE" id="PS50851">
    <property type="entry name" value="CHEW"/>
    <property type="match status" value="2"/>
</dbReference>
<name>A0A2W5DR82_9BURK</name>
<gene>
    <name evidence="3" type="ORF">DI603_12495</name>
</gene>
<feature type="domain" description="CheW-like" evidence="2">
    <location>
        <begin position="197"/>
        <end position="332"/>
    </location>
</feature>